<name>A0A4R0JLC2_9ACTN</name>
<dbReference type="OrthoDB" id="3820418at2"/>
<reference evidence="1 2" key="1">
    <citation type="submission" date="2019-02" db="EMBL/GenBank/DDBJ databases">
        <title>Kribbella capetownensis sp. nov. and Kribbella speibonae sp. nov., isolated from soil.</title>
        <authorList>
            <person name="Curtis S.M."/>
            <person name="Norton I."/>
            <person name="Everest G.J."/>
            <person name="Meyers P.R."/>
        </authorList>
    </citation>
    <scope>NUCLEOTIDE SEQUENCE [LARGE SCALE GENOMIC DNA]</scope>
    <source>
        <strain evidence="1 2">YM53</strain>
    </source>
</reference>
<dbReference type="Proteomes" id="UP000293342">
    <property type="component" value="Unassembled WGS sequence"/>
</dbReference>
<sequence>MSHFDRDPWVPGYVDVTIVEFAAHTAYLDPRSGTGYLVTPRPETDVAAPEDPLVQAVWSDSLHDPGRVGGLSLNSADRQEAFDYLRDEGWLPLLDDQGEIEPAGWTTDGRQALCLYGTPTSGQPCLETLSRSLMALDIAAGLGIRSRHC</sequence>
<accession>A0A4R0JLC2</accession>
<evidence type="ECO:0000313" key="2">
    <source>
        <dbReference type="Proteomes" id="UP000293342"/>
    </source>
</evidence>
<dbReference type="AlphaFoldDB" id="A0A4R0JLC2"/>
<comment type="caution">
    <text evidence="1">The sequence shown here is derived from an EMBL/GenBank/DDBJ whole genome shotgun (WGS) entry which is preliminary data.</text>
</comment>
<organism evidence="1 2">
    <name type="scientific">Kribbella capetownensis</name>
    <dbReference type="NCBI Taxonomy" id="1572659"/>
    <lineage>
        <taxon>Bacteria</taxon>
        <taxon>Bacillati</taxon>
        <taxon>Actinomycetota</taxon>
        <taxon>Actinomycetes</taxon>
        <taxon>Propionibacteriales</taxon>
        <taxon>Kribbellaceae</taxon>
        <taxon>Kribbella</taxon>
    </lineage>
</organism>
<keyword evidence="2" id="KW-1185">Reference proteome</keyword>
<proteinExistence type="predicted"/>
<evidence type="ECO:0000313" key="1">
    <source>
        <dbReference type="EMBL" id="TCC45608.1"/>
    </source>
</evidence>
<dbReference type="EMBL" id="SJKD01000007">
    <property type="protein sequence ID" value="TCC45608.1"/>
    <property type="molecule type" value="Genomic_DNA"/>
</dbReference>
<protein>
    <submittedName>
        <fullName evidence="1">Uncharacterized protein</fullName>
    </submittedName>
</protein>
<dbReference type="RefSeq" id="WP_131516695.1">
    <property type="nucleotide sequence ID" value="NZ_SJKD01000007.1"/>
</dbReference>
<gene>
    <name evidence="1" type="ORF">E0H75_28155</name>
</gene>